<comment type="pathway">
    <text evidence="3">Cofactor biosynthesis; coenzyme A biosynthesis; CoA from (R)-pantothenate: step 5/5.</text>
</comment>
<reference evidence="5 6" key="1">
    <citation type="submission" date="2023-04" db="EMBL/GenBank/DDBJ databases">
        <title>Funneling lignin-derived compounds into biodiesel using alkali-halophilic Citricoccus sp. P2.</title>
        <authorList>
            <person name="Luo C.-B."/>
        </authorList>
    </citation>
    <scope>NUCLEOTIDE SEQUENCE [LARGE SCALE GENOMIC DNA]</scope>
    <source>
        <strain evidence="5 6">P2</strain>
    </source>
</reference>
<dbReference type="PANTHER" id="PTHR10695">
    <property type="entry name" value="DEPHOSPHO-COA KINASE-RELATED"/>
    <property type="match status" value="1"/>
</dbReference>
<dbReference type="Proteomes" id="UP001219037">
    <property type="component" value="Chromosome"/>
</dbReference>
<gene>
    <name evidence="3 5" type="primary">coaE</name>
    <name evidence="5" type="ORF">P8192_07520</name>
</gene>
<dbReference type="PROSITE" id="PS51219">
    <property type="entry name" value="DPCK"/>
    <property type="match status" value="1"/>
</dbReference>
<evidence type="ECO:0000313" key="6">
    <source>
        <dbReference type="Proteomes" id="UP001219037"/>
    </source>
</evidence>
<evidence type="ECO:0000256" key="2">
    <source>
        <dbReference type="ARBA" id="ARBA00022840"/>
    </source>
</evidence>
<dbReference type="SUPFAM" id="SSF52540">
    <property type="entry name" value="P-loop containing nucleoside triphosphate hydrolases"/>
    <property type="match status" value="1"/>
</dbReference>
<keyword evidence="1 3" id="KW-0547">Nucleotide-binding</keyword>
<dbReference type="PANTHER" id="PTHR10695:SF46">
    <property type="entry name" value="BIFUNCTIONAL COENZYME A SYNTHASE-RELATED"/>
    <property type="match status" value="1"/>
</dbReference>
<dbReference type="InterPro" id="IPR001977">
    <property type="entry name" value="Depp_CoAkinase"/>
</dbReference>
<evidence type="ECO:0000256" key="3">
    <source>
        <dbReference type="HAMAP-Rule" id="MF_00376"/>
    </source>
</evidence>
<comment type="function">
    <text evidence="3">Catalyzes the phosphorylation of the 3'-hydroxyl group of dephosphocoenzyme A to form coenzyme A.</text>
</comment>
<protein>
    <recommendedName>
        <fullName evidence="3 4">Dephospho-CoA kinase</fullName>
        <ecNumber evidence="3 4">2.7.1.24</ecNumber>
    </recommendedName>
    <alternativeName>
        <fullName evidence="3">Dephosphocoenzyme A kinase</fullName>
    </alternativeName>
</protein>
<dbReference type="CDD" id="cd02022">
    <property type="entry name" value="DPCK"/>
    <property type="match status" value="1"/>
</dbReference>
<dbReference type="RefSeq" id="WP_278155873.1">
    <property type="nucleotide sequence ID" value="NZ_CP121252.1"/>
</dbReference>
<keyword evidence="3" id="KW-0173">Coenzyme A biosynthesis</keyword>
<dbReference type="NCBIfam" id="NF002879">
    <property type="entry name" value="PRK03333.1"/>
    <property type="match status" value="1"/>
</dbReference>
<dbReference type="GO" id="GO:0004140">
    <property type="term" value="F:dephospho-CoA kinase activity"/>
    <property type="evidence" value="ECO:0007669"/>
    <property type="project" value="UniProtKB-EC"/>
</dbReference>
<keyword evidence="3 5" id="KW-0418">Kinase</keyword>
<comment type="subcellular location">
    <subcellularLocation>
        <location evidence="3">Cytoplasm</location>
    </subcellularLocation>
</comment>
<keyword evidence="3" id="KW-0963">Cytoplasm</keyword>
<dbReference type="EC" id="2.7.1.24" evidence="3 4"/>
<comment type="similarity">
    <text evidence="3">Belongs to the CoaE family.</text>
</comment>
<dbReference type="InterPro" id="IPR027417">
    <property type="entry name" value="P-loop_NTPase"/>
</dbReference>
<dbReference type="HAMAP" id="MF_00376">
    <property type="entry name" value="Dephospho_CoA_kinase"/>
    <property type="match status" value="1"/>
</dbReference>
<organism evidence="5 6">
    <name type="scientific">Citricoccus muralis</name>
    <dbReference type="NCBI Taxonomy" id="169134"/>
    <lineage>
        <taxon>Bacteria</taxon>
        <taxon>Bacillati</taxon>
        <taxon>Actinomycetota</taxon>
        <taxon>Actinomycetes</taxon>
        <taxon>Micrococcales</taxon>
        <taxon>Micrococcaceae</taxon>
        <taxon>Citricoccus</taxon>
    </lineage>
</organism>
<dbReference type="Gene3D" id="3.40.50.300">
    <property type="entry name" value="P-loop containing nucleotide triphosphate hydrolases"/>
    <property type="match status" value="1"/>
</dbReference>
<comment type="catalytic activity">
    <reaction evidence="3">
        <text>3'-dephospho-CoA + ATP = ADP + CoA + H(+)</text>
        <dbReference type="Rhea" id="RHEA:18245"/>
        <dbReference type="ChEBI" id="CHEBI:15378"/>
        <dbReference type="ChEBI" id="CHEBI:30616"/>
        <dbReference type="ChEBI" id="CHEBI:57287"/>
        <dbReference type="ChEBI" id="CHEBI:57328"/>
        <dbReference type="ChEBI" id="CHEBI:456216"/>
        <dbReference type="EC" id="2.7.1.24"/>
    </reaction>
</comment>
<evidence type="ECO:0000256" key="1">
    <source>
        <dbReference type="ARBA" id="ARBA00022741"/>
    </source>
</evidence>
<sequence length="205" mass="21866">MSRVAPVSIGLTGGIASGKSTVSAMLAELGAIVIDADALARQAVAPGTEGLAEVVARFGGGVLHEDGTLNRPALGAIVFGDDDERATLDAIIHPRVRAASAEARAQAQADDIVVEDIPLLVETGQADRFELVLVVQAEEEARVRRMIEHRGMAEDDARARIRSQASDAERAAVADVILHNEGTVEELRAQTEEVWRTIIEPLRHQ</sequence>
<proteinExistence type="inferred from homology"/>
<dbReference type="Pfam" id="PF01121">
    <property type="entry name" value="CoaE"/>
    <property type="match status" value="1"/>
</dbReference>
<keyword evidence="3 5" id="KW-0808">Transferase</keyword>
<keyword evidence="2 3" id="KW-0067">ATP-binding</keyword>
<dbReference type="EMBL" id="CP121252">
    <property type="protein sequence ID" value="WFP15282.1"/>
    <property type="molecule type" value="Genomic_DNA"/>
</dbReference>
<name>A0ABY8H3P1_9MICC</name>
<keyword evidence="6" id="KW-1185">Reference proteome</keyword>
<evidence type="ECO:0000313" key="5">
    <source>
        <dbReference type="EMBL" id="WFP15282.1"/>
    </source>
</evidence>
<dbReference type="NCBIfam" id="TIGR00152">
    <property type="entry name" value="dephospho-CoA kinase"/>
    <property type="match status" value="1"/>
</dbReference>
<accession>A0ABY8H3P1</accession>
<evidence type="ECO:0000256" key="4">
    <source>
        <dbReference type="NCBIfam" id="TIGR00152"/>
    </source>
</evidence>
<feature type="binding site" evidence="3">
    <location>
        <begin position="16"/>
        <end position="21"/>
    </location>
    <ligand>
        <name>ATP</name>
        <dbReference type="ChEBI" id="CHEBI:30616"/>
    </ligand>
</feature>